<keyword evidence="1" id="KW-0862">Zinc</keyword>
<evidence type="ECO:0000256" key="5">
    <source>
        <dbReference type="ARBA" id="ARBA00023242"/>
    </source>
</evidence>
<accession>A0A9P8VVD9</accession>
<evidence type="ECO:0000256" key="2">
    <source>
        <dbReference type="ARBA" id="ARBA00023015"/>
    </source>
</evidence>
<evidence type="ECO:0000313" key="9">
    <source>
        <dbReference type="Proteomes" id="UP000777438"/>
    </source>
</evidence>
<dbReference type="SMART" id="SM00906">
    <property type="entry name" value="Fungal_trans"/>
    <property type="match status" value="1"/>
</dbReference>
<dbReference type="PANTHER" id="PTHR47171:SF6">
    <property type="entry name" value="SPECIFIC TRANSCRIPTION FACTOR, PUTATIVE (AFU_ORTHOLOGUE AFUA_2G06130)-RELATED"/>
    <property type="match status" value="1"/>
</dbReference>
<protein>
    <recommendedName>
        <fullName evidence="7">Xylanolytic transcriptional activator regulatory domain-containing protein</fullName>
    </recommendedName>
</protein>
<evidence type="ECO:0000256" key="4">
    <source>
        <dbReference type="ARBA" id="ARBA00023163"/>
    </source>
</evidence>
<comment type="caution">
    <text evidence="8">The sequence shown here is derived from an EMBL/GenBank/DDBJ whole genome shotgun (WGS) entry which is preliminary data.</text>
</comment>
<gene>
    <name evidence="8" type="ORF">B0T10DRAFT_581160</name>
</gene>
<proteinExistence type="predicted"/>
<name>A0A9P8VVD9_9HYPO</name>
<dbReference type="GO" id="GO:0006351">
    <property type="term" value="P:DNA-templated transcription"/>
    <property type="evidence" value="ECO:0007669"/>
    <property type="project" value="InterPro"/>
</dbReference>
<sequence length="368" mass="41020">MFKFISDNTGGVGAKRKLSQRTCDSCKKRHKRCLHSQGSAFQVQLKSRPSFPCNDEDSRVVDERAVDETPSKGTRSRSEAQVIQSSLPAQPGQPISEDRNLRFIGNLSPEASFLAARNRVIRGDDQRPELGVWLGQREDEPASDDLREGSNIEEPVGATSTSLPTPSGLQAFFPRLQKECMSVLPPDNKFGLISKVFYSKFVPLFPILYEQDFKRLNNVETIALRQCICLIAALDPCLKSHLMLPHSKTVLSGMEFRSCIATALESTLYMGLIRDKMVLLQVSALMAFYVDKPSSSEISSFYCTQAVNLAQTLGLHLGWPDEGENPGKSRRIFWCVWTLDRLNAATNGRPTSGCTVNSNFRNPLIRLL</sequence>
<dbReference type="InterPro" id="IPR007219">
    <property type="entry name" value="XnlR_reg_dom"/>
</dbReference>
<feature type="compositionally biased region" description="Basic and acidic residues" evidence="6">
    <location>
        <begin position="136"/>
        <end position="150"/>
    </location>
</feature>
<feature type="compositionally biased region" description="Basic and acidic residues" evidence="6">
    <location>
        <begin position="56"/>
        <end position="70"/>
    </location>
</feature>
<evidence type="ECO:0000256" key="1">
    <source>
        <dbReference type="ARBA" id="ARBA00022833"/>
    </source>
</evidence>
<evidence type="ECO:0000256" key="3">
    <source>
        <dbReference type="ARBA" id="ARBA00023125"/>
    </source>
</evidence>
<evidence type="ECO:0000259" key="7">
    <source>
        <dbReference type="SMART" id="SM00906"/>
    </source>
</evidence>
<keyword evidence="9" id="KW-1185">Reference proteome</keyword>
<dbReference type="AlphaFoldDB" id="A0A9P8VVD9"/>
<reference evidence="8 9" key="1">
    <citation type="journal article" date="2021" name="Nat. Commun.">
        <title>Genetic determinants of endophytism in the Arabidopsis root mycobiome.</title>
        <authorList>
            <person name="Mesny F."/>
            <person name="Miyauchi S."/>
            <person name="Thiergart T."/>
            <person name="Pickel B."/>
            <person name="Atanasova L."/>
            <person name="Karlsson M."/>
            <person name="Huettel B."/>
            <person name="Barry K.W."/>
            <person name="Haridas S."/>
            <person name="Chen C."/>
            <person name="Bauer D."/>
            <person name="Andreopoulos W."/>
            <person name="Pangilinan J."/>
            <person name="LaButti K."/>
            <person name="Riley R."/>
            <person name="Lipzen A."/>
            <person name="Clum A."/>
            <person name="Drula E."/>
            <person name="Henrissat B."/>
            <person name="Kohler A."/>
            <person name="Grigoriev I.V."/>
            <person name="Martin F.M."/>
            <person name="Hacquard S."/>
        </authorList>
    </citation>
    <scope>NUCLEOTIDE SEQUENCE [LARGE SCALE GENOMIC DNA]</scope>
    <source>
        <strain evidence="8 9">MPI-CAGE-CH-0241</strain>
    </source>
</reference>
<dbReference type="OrthoDB" id="3990906at2759"/>
<dbReference type="EMBL" id="JAGPYM010000025">
    <property type="protein sequence ID" value="KAH6880642.1"/>
    <property type="molecule type" value="Genomic_DNA"/>
</dbReference>
<dbReference type="CDD" id="cd12148">
    <property type="entry name" value="fungal_TF_MHR"/>
    <property type="match status" value="1"/>
</dbReference>
<dbReference type="PANTHER" id="PTHR47171">
    <property type="entry name" value="FARA-RELATED"/>
    <property type="match status" value="1"/>
</dbReference>
<organism evidence="8 9">
    <name type="scientific">Thelonectria olida</name>
    <dbReference type="NCBI Taxonomy" id="1576542"/>
    <lineage>
        <taxon>Eukaryota</taxon>
        <taxon>Fungi</taxon>
        <taxon>Dikarya</taxon>
        <taxon>Ascomycota</taxon>
        <taxon>Pezizomycotina</taxon>
        <taxon>Sordariomycetes</taxon>
        <taxon>Hypocreomycetidae</taxon>
        <taxon>Hypocreales</taxon>
        <taxon>Nectriaceae</taxon>
        <taxon>Thelonectria</taxon>
    </lineage>
</organism>
<feature type="region of interest" description="Disordered" evidence="6">
    <location>
        <begin position="135"/>
        <end position="165"/>
    </location>
</feature>
<keyword evidence="2" id="KW-0805">Transcription regulation</keyword>
<feature type="region of interest" description="Disordered" evidence="6">
    <location>
        <begin position="52"/>
        <end position="96"/>
    </location>
</feature>
<dbReference type="Proteomes" id="UP000777438">
    <property type="component" value="Unassembled WGS sequence"/>
</dbReference>
<dbReference type="GO" id="GO:0008270">
    <property type="term" value="F:zinc ion binding"/>
    <property type="evidence" value="ECO:0007669"/>
    <property type="project" value="InterPro"/>
</dbReference>
<keyword evidence="4" id="KW-0804">Transcription</keyword>
<feature type="compositionally biased region" description="Polar residues" evidence="6">
    <location>
        <begin position="79"/>
        <end position="88"/>
    </location>
</feature>
<dbReference type="InterPro" id="IPR052073">
    <property type="entry name" value="Amide_Lactam_Regulators"/>
</dbReference>
<dbReference type="GO" id="GO:0003677">
    <property type="term" value="F:DNA binding"/>
    <property type="evidence" value="ECO:0007669"/>
    <property type="project" value="UniProtKB-KW"/>
</dbReference>
<keyword evidence="3" id="KW-0238">DNA-binding</keyword>
<dbReference type="Pfam" id="PF04082">
    <property type="entry name" value="Fungal_trans"/>
    <property type="match status" value="1"/>
</dbReference>
<evidence type="ECO:0000313" key="8">
    <source>
        <dbReference type="EMBL" id="KAH6880642.1"/>
    </source>
</evidence>
<evidence type="ECO:0000256" key="6">
    <source>
        <dbReference type="SAM" id="MobiDB-lite"/>
    </source>
</evidence>
<feature type="domain" description="Xylanolytic transcriptional activator regulatory" evidence="7">
    <location>
        <begin position="299"/>
        <end position="367"/>
    </location>
</feature>
<keyword evidence="5" id="KW-0539">Nucleus</keyword>